<dbReference type="PANTHER" id="PTHR43351:SF2">
    <property type="entry name" value="L(+)-TARTRATE DEHYDRATASE SUBUNIT BETA-RELATED"/>
    <property type="match status" value="1"/>
</dbReference>
<evidence type="ECO:0000259" key="3">
    <source>
        <dbReference type="Pfam" id="PF05683"/>
    </source>
</evidence>
<comment type="caution">
    <text evidence="4">The sequence shown here is derived from an EMBL/GenBank/DDBJ whole genome shotgun (WGS) entry which is preliminary data.</text>
</comment>
<feature type="domain" description="Fe-S hydro-lyase tartrate dehydratase beta-type catalytic" evidence="3">
    <location>
        <begin position="18"/>
        <end position="192"/>
    </location>
</feature>
<dbReference type="Proteomes" id="UP000249130">
    <property type="component" value="Unassembled WGS sequence"/>
</dbReference>
<evidence type="ECO:0000313" key="5">
    <source>
        <dbReference type="Proteomes" id="UP000249130"/>
    </source>
</evidence>
<evidence type="ECO:0000313" key="4">
    <source>
        <dbReference type="EMBL" id="RAI44592.1"/>
    </source>
</evidence>
<keyword evidence="2" id="KW-0456">Lyase</keyword>
<dbReference type="EMBL" id="NPEX01000040">
    <property type="protein sequence ID" value="RAI44592.1"/>
    <property type="molecule type" value="Genomic_DNA"/>
</dbReference>
<organism evidence="4 5">
    <name type="scientific">Rhodoplanes roseus</name>
    <dbReference type="NCBI Taxonomy" id="29409"/>
    <lineage>
        <taxon>Bacteria</taxon>
        <taxon>Pseudomonadati</taxon>
        <taxon>Pseudomonadota</taxon>
        <taxon>Alphaproteobacteria</taxon>
        <taxon>Hyphomicrobiales</taxon>
        <taxon>Nitrobacteraceae</taxon>
        <taxon>Rhodoplanes</taxon>
    </lineage>
</organism>
<evidence type="ECO:0000256" key="1">
    <source>
        <dbReference type="ARBA" id="ARBA00008876"/>
    </source>
</evidence>
<comment type="similarity">
    <text evidence="1">Belongs to the class-I fumarase family.</text>
</comment>
<sequence>MSEAGRDADLDLPRLTVPLSRADARNLALGDVVRLDGEAIVTIGMPTHQRIMAQIAEEKPLPFDLTGAAFFHLSVCSRETPAGGAEPLYVNPTTSTRFNPYLPTLIRRFGLSATAGKGGLDMECARAMQEVGCVYFSMMGGASPLLSEGVTAIVETAWDDLIMQFRLTRVRLSGFGPLTVAIDAHGRSLYEDLARDAKAKLPEILARLNAERAQAGR</sequence>
<dbReference type="PANTHER" id="PTHR43351">
    <property type="entry name" value="L(+)-TARTRATE DEHYDRATASE SUBUNIT BETA"/>
    <property type="match status" value="1"/>
</dbReference>
<accession>A0A327L4Y9</accession>
<dbReference type="SUPFAM" id="SSF117457">
    <property type="entry name" value="FumA C-terminal domain-like"/>
    <property type="match status" value="1"/>
</dbReference>
<protein>
    <submittedName>
        <fullName evidence="4">Fumarate hydratase</fullName>
    </submittedName>
</protein>
<dbReference type="OrthoDB" id="9798978at2"/>
<proteinExistence type="inferred from homology"/>
<dbReference type="AlphaFoldDB" id="A0A327L4Y9"/>
<dbReference type="InterPro" id="IPR004647">
    <property type="entry name" value="Fe-S_hydro-lyase_TtdB-typ_cat"/>
</dbReference>
<dbReference type="Pfam" id="PF05683">
    <property type="entry name" value="Fumerase_C"/>
    <property type="match status" value="1"/>
</dbReference>
<reference evidence="4 5" key="1">
    <citation type="submission" date="2017-07" db="EMBL/GenBank/DDBJ databases">
        <title>Draft Genome Sequences of Select Purple Nonsulfur Bacteria.</title>
        <authorList>
            <person name="Lasarre B."/>
            <person name="Mckinlay J.B."/>
        </authorList>
    </citation>
    <scope>NUCLEOTIDE SEQUENCE [LARGE SCALE GENOMIC DNA]</scope>
    <source>
        <strain evidence="4 5">DSM 5909</strain>
    </source>
</reference>
<dbReference type="GO" id="GO:0016836">
    <property type="term" value="F:hydro-lyase activity"/>
    <property type="evidence" value="ECO:0007669"/>
    <property type="project" value="InterPro"/>
</dbReference>
<evidence type="ECO:0000256" key="2">
    <source>
        <dbReference type="ARBA" id="ARBA00023239"/>
    </source>
</evidence>
<gene>
    <name evidence="4" type="ORF">CH341_08370</name>
</gene>
<keyword evidence="5" id="KW-1185">Reference proteome</keyword>
<name>A0A327L4Y9_9BRAD</name>
<dbReference type="Gene3D" id="3.20.130.10">
    <property type="entry name" value="Fe-S hydro-lyase, tartrate dehydratase beta-type, catalytic domain"/>
    <property type="match status" value="1"/>
</dbReference>
<dbReference type="InterPro" id="IPR036660">
    <property type="entry name" value="Fe-S_hydroAse_TtdB_cat_sf"/>
</dbReference>